<keyword evidence="3" id="KW-1185">Reference proteome</keyword>
<feature type="transmembrane region" description="Helical" evidence="1">
    <location>
        <begin position="138"/>
        <end position="158"/>
    </location>
</feature>
<dbReference type="InterPro" id="IPR011043">
    <property type="entry name" value="Gal_Oxase/kelch_b-propeller"/>
</dbReference>
<evidence type="ECO:0000313" key="2">
    <source>
        <dbReference type="EMBL" id="CAG9321863.1"/>
    </source>
</evidence>
<comment type="caution">
    <text evidence="2">The sequence shown here is derived from an EMBL/GenBank/DDBJ whole genome shotgun (WGS) entry which is preliminary data.</text>
</comment>
<keyword evidence="1" id="KW-1133">Transmembrane helix</keyword>
<evidence type="ECO:0000313" key="3">
    <source>
        <dbReference type="Proteomes" id="UP001162131"/>
    </source>
</evidence>
<dbReference type="EMBL" id="CAJZBQ010000029">
    <property type="protein sequence ID" value="CAG9321863.1"/>
    <property type="molecule type" value="Genomic_DNA"/>
</dbReference>
<organism evidence="2 3">
    <name type="scientific">Blepharisma stoltei</name>
    <dbReference type="NCBI Taxonomy" id="1481888"/>
    <lineage>
        <taxon>Eukaryota</taxon>
        <taxon>Sar</taxon>
        <taxon>Alveolata</taxon>
        <taxon>Ciliophora</taxon>
        <taxon>Postciliodesmatophora</taxon>
        <taxon>Heterotrichea</taxon>
        <taxon>Heterotrichida</taxon>
        <taxon>Blepharismidae</taxon>
        <taxon>Blepharisma</taxon>
    </lineage>
</organism>
<evidence type="ECO:0000256" key="1">
    <source>
        <dbReference type="SAM" id="Phobius"/>
    </source>
</evidence>
<name>A0AAU9J3V9_9CILI</name>
<accession>A0AAU9J3V9</accession>
<reference evidence="2" key="1">
    <citation type="submission" date="2021-09" db="EMBL/GenBank/DDBJ databases">
        <authorList>
            <consortium name="AG Swart"/>
            <person name="Singh M."/>
            <person name="Singh A."/>
            <person name="Seah K."/>
            <person name="Emmerich C."/>
        </authorList>
    </citation>
    <scope>NUCLEOTIDE SEQUENCE</scope>
    <source>
        <strain evidence="2">ATCC30299</strain>
    </source>
</reference>
<dbReference type="Proteomes" id="UP001162131">
    <property type="component" value="Unassembled WGS sequence"/>
</dbReference>
<sequence>MKILENLSLNSEDIEVQTSKFRWIYNYNEYCLDEVNLETMQTVSVEISAPIDDNWYTCICYLPGNKSFCYRGNTMLDHICGIAFIIDEDHKIQVLPSKIITIGYCATFCNNYVYMFGEFCLFRYDLVKRRWEKIIAKLGLSNFCTCISINNMILVAWFDCEDIFIFDLRTCSFSSCPLELGQHSTKVLCRSENAAFLIDFSGLIRESSKNNFYSWAIIGSCMTFDFAIFSVKVFYKNSWYFNIDNAIMKFNLEKKTVKRTNASISYPID</sequence>
<dbReference type="SUPFAM" id="SSF50965">
    <property type="entry name" value="Galactose oxidase, central domain"/>
    <property type="match status" value="1"/>
</dbReference>
<dbReference type="AlphaFoldDB" id="A0AAU9J3V9"/>
<keyword evidence="1" id="KW-0812">Transmembrane</keyword>
<proteinExistence type="predicted"/>
<keyword evidence="1" id="KW-0472">Membrane</keyword>
<gene>
    <name evidence="2" type="ORF">BSTOLATCC_MIC29769</name>
</gene>
<protein>
    <submittedName>
        <fullName evidence="2">Uncharacterized protein</fullName>
    </submittedName>
</protein>
<feature type="transmembrane region" description="Helical" evidence="1">
    <location>
        <begin position="212"/>
        <end position="235"/>
    </location>
</feature>